<feature type="binding site" evidence="12">
    <location>
        <begin position="154"/>
        <end position="155"/>
    </location>
    <ligand>
        <name>UDP-N-acetyl-alpha-D-muramoyl-L-alanyl-D-glutamate</name>
        <dbReference type="ChEBI" id="CHEBI:83900"/>
    </ligand>
</feature>
<feature type="domain" description="Mur ligase N-terminal catalytic" evidence="14">
    <location>
        <begin position="23"/>
        <end position="96"/>
    </location>
</feature>
<sequence>MKLYTLLQEVSYTVVQGSIDIDITDISMNSRKEQKSTAFVCINGATVDGHIFVEEVIKKGAAAIVVEEEITGMEQFNVTIIRVTDTKYAYAAMSAAYFGYPARKLTTIGVTGTKGKTTITYMIRSILQYAGLKTGLIGTIEAIIGDDRIPSDNTTPEAYTLQKYLRQMVDDGCEYAVMEVSSQGLKLERTATILFDYGIFTNLEEDHIGPKEHADMEEYIRCKGKLFKQCRCGIVNSDDPYVMQVLEGHTCEVESYGLTKEADSYATDIRRYQDENMLGVKFRVNGKVNLDACLPIPGVFNVYNALTTIALCRHLPVPMNILVEALNHVSVKGRMEIVKVPGSYLLMIDYAHNALSLKSLLTTLREYEPKRIVCLFGCGGNRSKLRRYEMGEISAKMADLTVITSDNPRYEEPMDIIGDIKIGIEKGKGSCIMIADRRQAIQFCMDNATEGDFVILAGKGHEDYQEIKGVKYPMDERVIIANILAGNRY</sequence>
<comment type="function">
    <text evidence="12">Catalyzes the addition of meso-diaminopimelic acid to the nucleotide precursor UDP-N-acetylmuramoyl-L-alanyl-D-glutamate (UMAG) in the biosynthesis of bacterial cell-wall peptidoglycan.</text>
</comment>
<evidence type="ECO:0000259" key="16">
    <source>
        <dbReference type="Pfam" id="PF08245"/>
    </source>
</evidence>
<dbReference type="InterPro" id="IPR018109">
    <property type="entry name" value="Folylpolyglutamate_synth_CS"/>
</dbReference>
<feature type="binding site" evidence="12">
    <location>
        <position position="458"/>
    </location>
    <ligand>
        <name>meso-2,6-diaminopimelate</name>
        <dbReference type="ChEBI" id="CHEBI:57791"/>
    </ligand>
</feature>
<evidence type="ECO:0000256" key="9">
    <source>
        <dbReference type="ARBA" id="ARBA00022984"/>
    </source>
</evidence>
<accession>A0A1M7F0C0</accession>
<dbReference type="InterPro" id="IPR036565">
    <property type="entry name" value="Mur-like_cat_sf"/>
</dbReference>
<dbReference type="GO" id="GO:0071555">
    <property type="term" value="P:cell wall organization"/>
    <property type="evidence" value="ECO:0007669"/>
    <property type="project" value="UniProtKB-KW"/>
</dbReference>
<keyword evidence="9 12" id="KW-0573">Peptidoglycan synthesis</keyword>
<dbReference type="PROSITE" id="PS01011">
    <property type="entry name" value="FOLYLPOLYGLU_SYNT_1"/>
    <property type="match status" value="1"/>
</dbReference>
<dbReference type="PANTHER" id="PTHR23135:SF4">
    <property type="entry name" value="UDP-N-ACETYLMURAMOYL-L-ALANYL-D-GLUTAMATE--2,6-DIAMINOPIMELATE LIGASE MURE HOMOLOG, CHLOROPLASTIC"/>
    <property type="match status" value="1"/>
</dbReference>
<feature type="binding site" evidence="12">
    <location>
        <position position="30"/>
    </location>
    <ligand>
        <name>UDP-N-acetyl-alpha-D-muramoyl-L-alanyl-D-glutamate</name>
        <dbReference type="ChEBI" id="CHEBI:83900"/>
    </ligand>
</feature>
<evidence type="ECO:0000256" key="10">
    <source>
        <dbReference type="ARBA" id="ARBA00023306"/>
    </source>
</evidence>
<reference evidence="17 18" key="1">
    <citation type="submission" date="2016-11" db="EMBL/GenBank/DDBJ databases">
        <authorList>
            <person name="Jaros S."/>
            <person name="Januszkiewicz K."/>
            <person name="Wedrychowicz H."/>
        </authorList>
    </citation>
    <scope>NUCLEOTIDE SEQUENCE [LARGE SCALE GENOMIC DNA]</scope>
    <source>
        <strain evidence="17 18">DSM 15930</strain>
    </source>
</reference>
<evidence type="ECO:0000256" key="5">
    <source>
        <dbReference type="ARBA" id="ARBA00022618"/>
    </source>
</evidence>
<dbReference type="InterPro" id="IPR013221">
    <property type="entry name" value="Mur_ligase_cen"/>
</dbReference>
<dbReference type="InterPro" id="IPR004101">
    <property type="entry name" value="Mur_ligase_C"/>
</dbReference>
<keyword evidence="18" id="KW-1185">Reference proteome</keyword>
<keyword evidence="6 12" id="KW-0547">Nucleotide-binding</keyword>
<evidence type="ECO:0000256" key="13">
    <source>
        <dbReference type="RuleBase" id="RU004135"/>
    </source>
</evidence>
<evidence type="ECO:0000256" key="7">
    <source>
        <dbReference type="ARBA" id="ARBA00022840"/>
    </source>
</evidence>
<keyword evidence="8 12" id="KW-0133">Cell shape</keyword>
<dbReference type="Proteomes" id="UP000184038">
    <property type="component" value="Unassembled WGS sequence"/>
</dbReference>
<feature type="short sequence motif" description="Meso-diaminopimelate recognition motif" evidence="12">
    <location>
        <begin position="406"/>
        <end position="409"/>
    </location>
</feature>
<dbReference type="GO" id="GO:0005524">
    <property type="term" value="F:ATP binding"/>
    <property type="evidence" value="ECO:0007669"/>
    <property type="project" value="UniProtKB-UniRule"/>
</dbReference>
<evidence type="ECO:0000256" key="11">
    <source>
        <dbReference type="ARBA" id="ARBA00023316"/>
    </source>
</evidence>
<dbReference type="GO" id="GO:0008765">
    <property type="term" value="F:UDP-N-acetylmuramoylalanyl-D-glutamate-2,6-diaminopimelate ligase activity"/>
    <property type="evidence" value="ECO:0007669"/>
    <property type="project" value="UniProtKB-UniRule"/>
</dbReference>
<name>A0A1M7F0C0_9FIRM</name>
<feature type="modified residue" description="N6-carboxylysine" evidence="12">
    <location>
        <position position="223"/>
    </location>
</feature>
<dbReference type="UniPathway" id="UPA00219"/>
<keyword evidence="10 12" id="KW-0131">Cell cycle</keyword>
<comment type="PTM">
    <text evidence="12">Carboxylation is probably crucial for Mg(2+) binding and, consequently, for the gamma-phosphate positioning of ATP.</text>
</comment>
<feature type="binding site" evidence="12">
    <location>
        <position position="462"/>
    </location>
    <ligand>
        <name>meso-2,6-diaminopimelate</name>
        <dbReference type="ChEBI" id="CHEBI:57791"/>
    </ligand>
</feature>
<dbReference type="GO" id="GO:0005737">
    <property type="term" value="C:cytoplasm"/>
    <property type="evidence" value="ECO:0007669"/>
    <property type="project" value="UniProtKB-SubCell"/>
</dbReference>
<dbReference type="OrthoDB" id="9800958at2"/>
<proteinExistence type="inferred from homology"/>
<feature type="binding site" evidence="12">
    <location>
        <begin position="406"/>
        <end position="409"/>
    </location>
    <ligand>
        <name>meso-2,6-diaminopimelate</name>
        <dbReference type="ChEBI" id="CHEBI:57791"/>
    </ligand>
</feature>
<dbReference type="NCBIfam" id="NF001126">
    <property type="entry name" value="PRK00139.1-4"/>
    <property type="match status" value="1"/>
</dbReference>
<comment type="similarity">
    <text evidence="2 12">Belongs to the MurCDEF family. MurE subfamily.</text>
</comment>
<dbReference type="InterPro" id="IPR036615">
    <property type="entry name" value="Mur_ligase_C_dom_sf"/>
</dbReference>
<feature type="binding site" evidence="12">
    <location>
        <position position="382"/>
    </location>
    <ligand>
        <name>meso-2,6-diaminopimelate</name>
        <dbReference type="ChEBI" id="CHEBI:57791"/>
    </ligand>
</feature>
<dbReference type="SUPFAM" id="SSF63418">
    <property type="entry name" value="MurE/MurF N-terminal domain"/>
    <property type="match status" value="1"/>
</dbReference>
<evidence type="ECO:0000256" key="2">
    <source>
        <dbReference type="ARBA" id="ARBA00005898"/>
    </source>
</evidence>
<dbReference type="InterPro" id="IPR035911">
    <property type="entry name" value="MurE/MurF_N"/>
</dbReference>
<keyword evidence="4 12" id="KW-0436">Ligase</keyword>
<dbReference type="GO" id="GO:0000287">
    <property type="term" value="F:magnesium ion binding"/>
    <property type="evidence" value="ECO:0007669"/>
    <property type="project" value="UniProtKB-UniRule"/>
</dbReference>
<evidence type="ECO:0000256" key="3">
    <source>
        <dbReference type="ARBA" id="ARBA00022490"/>
    </source>
</evidence>
<feature type="binding site" evidence="12">
    <location>
        <begin position="112"/>
        <end position="118"/>
    </location>
    <ligand>
        <name>ATP</name>
        <dbReference type="ChEBI" id="CHEBI:30616"/>
    </ligand>
</feature>
<evidence type="ECO:0000256" key="8">
    <source>
        <dbReference type="ARBA" id="ARBA00022960"/>
    </source>
</evidence>
<dbReference type="EMBL" id="FRCP01000005">
    <property type="protein sequence ID" value="SHL97366.1"/>
    <property type="molecule type" value="Genomic_DNA"/>
</dbReference>
<dbReference type="NCBIfam" id="TIGR01085">
    <property type="entry name" value="murE"/>
    <property type="match status" value="1"/>
</dbReference>
<dbReference type="HAMAP" id="MF_00208">
    <property type="entry name" value="MurE"/>
    <property type="match status" value="1"/>
</dbReference>
<dbReference type="Pfam" id="PF02875">
    <property type="entry name" value="Mur_ligase_C"/>
    <property type="match status" value="1"/>
</dbReference>
<evidence type="ECO:0000313" key="18">
    <source>
        <dbReference type="Proteomes" id="UP000184038"/>
    </source>
</evidence>
<protein>
    <recommendedName>
        <fullName evidence="12">UDP-N-acetylmuramoyl-L-alanyl-D-glutamate--2,6-diaminopimelate ligase</fullName>
        <ecNumber evidence="12">6.3.2.13</ecNumber>
    </recommendedName>
    <alternativeName>
        <fullName evidence="12">Meso-A2pm-adding enzyme</fullName>
    </alternativeName>
    <alternativeName>
        <fullName evidence="12">Meso-diaminopimelate-adding enzyme</fullName>
    </alternativeName>
    <alternativeName>
        <fullName evidence="12">UDP-MurNAc-L-Ala-D-Glu:meso-diaminopimelate ligase</fullName>
    </alternativeName>
    <alternativeName>
        <fullName evidence="12">UDP-MurNAc-tripeptide synthetase</fullName>
    </alternativeName>
    <alternativeName>
        <fullName evidence="12">UDP-N-acetylmuramyl-tripeptide synthetase</fullName>
    </alternativeName>
</protein>
<comment type="caution">
    <text evidence="12">Lacks conserved residue(s) required for the propagation of feature annotation.</text>
</comment>
<feature type="domain" description="Mur ligase C-terminal" evidence="15">
    <location>
        <begin position="333"/>
        <end position="460"/>
    </location>
</feature>
<dbReference type="Gene3D" id="3.40.1190.10">
    <property type="entry name" value="Mur-like, catalytic domain"/>
    <property type="match status" value="1"/>
</dbReference>
<organism evidence="17 18">
    <name type="scientific">Anaerosporobacter mobilis DSM 15930</name>
    <dbReference type="NCBI Taxonomy" id="1120996"/>
    <lineage>
        <taxon>Bacteria</taxon>
        <taxon>Bacillati</taxon>
        <taxon>Bacillota</taxon>
        <taxon>Clostridia</taxon>
        <taxon>Lachnospirales</taxon>
        <taxon>Lachnospiraceae</taxon>
        <taxon>Anaerosporobacter</taxon>
    </lineage>
</organism>
<evidence type="ECO:0000256" key="1">
    <source>
        <dbReference type="ARBA" id="ARBA00004752"/>
    </source>
</evidence>
<feature type="domain" description="Mur ligase central" evidence="16">
    <location>
        <begin position="110"/>
        <end position="311"/>
    </location>
</feature>
<dbReference type="InterPro" id="IPR000713">
    <property type="entry name" value="Mur_ligase_N"/>
</dbReference>
<dbReference type="Gene3D" id="3.90.190.20">
    <property type="entry name" value="Mur ligase, C-terminal domain"/>
    <property type="match status" value="1"/>
</dbReference>
<evidence type="ECO:0000259" key="15">
    <source>
        <dbReference type="Pfam" id="PF02875"/>
    </source>
</evidence>
<dbReference type="GO" id="GO:0051301">
    <property type="term" value="P:cell division"/>
    <property type="evidence" value="ECO:0007669"/>
    <property type="project" value="UniProtKB-KW"/>
</dbReference>
<keyword evidence="7 12" id="KW-0067">ATP-binding</keyword>
<evidence type="ECO:0000313" key="17">
    <source>
        <dbReference type="EMBL" id="SHL97366.1"/>
    </source>
</evidence>
<comment type="catalytic activity">
    <reaction evidence="12">
        <text>UDP-N-acetyl-alpha-D-muramoyl-L-alanyl-D-glutamate + meso-2,6-diaminopimelate + ATP = UDP-N-acetyl-alpha-D-muramoyl-L-alanyl-gamma-D-glutamyl-meso-2,6-diaminopimelate + ADP + phosphate + H(+)</text>
        <dbReference type="Rhea" id="RHEA:23676"/>
        <dbReference type="ChEBI" id="CHEBI:15378"/>
        <dbReference type="ChEBI" id="CHEBI:30616"/>
        <dbReference type="ChEBI" id="CHEBI:43474"/>
        <dbReference type="ChEBI" id="CHEBI:57791"/>
        <dbReference type="ChEBI" id="CHEBI:83900"/>
        <dbReference type="ChEBI" id="CHEBI:83905"/>
        <dbReference type="ChEBI" id="CHEBI:456216"/>
        <dbReference type="EC" id="6.3.2.13"/>
    </reaction>
</comment>
<dbReference type="RefSeq" id="WP_073282054.1">
    <property type="nucleotide sequence ID" value="NZ_FRCP01000005.1"/>
</dbReference>
<feature type="binding site" evidence="12">
    <location>
        <position position="181"/>
    </location>
    <ligand>
        <name>UDP-N-acetyl-alpha-D-muramoyl-L-alanyl-D-glutamate</name>
        <dbReference type="ChEBI" id="CHEBI:83900"/>
    </ligand>
</feature>
<keyword evidence="12" id="KW-0460">Magnesium</keyword>
<dbReference type="EC" id="6.3.2.13" evidence="12"/>
<comment type="cofactor">
    <cofactor evidence="12">
        <name>Mg(2+)</name>
        <dbReference type="ChEBI" id="CHEBI:18420"/>
    </cofactor>
</comment>
<comment type="pathway">
    <text evidence="1 12 13">Cell wall biogenesis; peptidoglycan biosynthesis.</text>
</comment>
<feature type="binding site" evidence="12">
    <location>
        <position position="153"/>
    </location>
    <ligand>
        <name>UDP-N-acetyl-alpha-D-muramoyl-L-alanyl-D-glutamate</name>
        <dbReference type="ChEBI" id="CHEBI:83900"/>
    </ligand>
</feature>
<feature type="binding site" evidence="12">
    <location>
        <position position="189"/>
    </location>
    <ligand>
        <name>UDP-N-acetyl-alpha-D-muramoyl-L-alanyl-D-glutamate</name>
        <dbReference type="ChEBI" id="CHEBI:83900"/>
    </ligand>
</feature>
<comment type="subcellular location">
    <subcellularLocation>
        <location evidence="12 13">Cytoplasm</location>
    </subcellularLocation>
</comment>
<gene>
    <name evidence="12" type="primary">murE</name>
    <name evidence="17" type="ORF">SAMN02746066_00316</name>
</gene>
<dbReference type="SUPFAM" id="SSF53623">
    <property type="entry name" value="MurD-like peptide ligases, catalytic domain"/>
    <property type="match status" value="1"/>
</dbReference>
<keyword evidence="11 12" id="KW-0961">Cell wall biogenesis/degradation</keyword>
<dbReference type="SUPFAM" id="SSF53244">
    <property type="entry name" value="MurD-like peptide ligases, peptide-binding domain"/>
    <property type="match status" value="1"/>
</dbReference>
<dbReference type="Gene3D" id="3.40.1390.10">
    <property type="entry name" value="MurE/MurF, N-terminal domain"/>
    <property type="match status" value="1"/>
</dbReference>
<dbReference type="GO" id="GO:0008360">
    <property type="term" value="P:regulation of cell shape"/>
    <property type="evidence" value="ECO:0007669"/>
    <property type="project" value="UniProtKB-KW"/>
</dbReference>
<dbReference type="GO" id="GO:0009252">
    <property type="term" value="P:peptidoglycan biosynthetic process"/>
    <property type="evidence" value="ECO:0007669"/>
    <property type="project" value="UniProtKB-UniRule"/>
</dbReference>
<dbReference type="Pfam" id="PF01225">
    <property type="entry name" value="Mur_ligase"/>
    <property type="match status" value="1"/>
</dbReference>
<evidence type="ECO:0000256" key="4">
    <source>
        <dbReference type="ARBA" id="ARBA00022598"/>
    </source>
</evidence>
<evidence type="ECO:0000259" key="14">
    <source>
        <dbReference type="Pfam" id="PF01225"/>
    </source>
</evidence>
<dbReference type="Pfam" id="PF08245">
    <property type="entry name" value="Mur_ligase_M"/>
    <property type="match status" value="1"/>
</dbReference>
<evidence type="ECO:0000256" key="6">
    <source>
        <dbReference type="ARBA" id="ARBA00022741"/>
    </source>
</evidence>
<evidence type="ECO:0000256" key="12">
    <source>
        <dbReference type="HAMAP-Rule" id="MF_00208"/>
    </source>
</evidence>
<dbReference type="AlphaFoldDB" id="A0A1M7F0C0"/>
<dbReference type="PANTHER" id="PTHR23135">
    <property type="entry name" value="MUR LIGASE FAMILY MEMBER"/>
    <property type="match status" value="1"/>
</dbReference>
<keyword evidence="3 12" id="KW-0963">Cytoplasm</keyword>
<dbReference type="InterPro" id="IPR005761">
    <property type="entry name" value="UDP-N-AcMur-Glu-dNH2Pim_ligase"/>
</dbReference>
<dbReference type="GO" id="GO:0004326">
    <property type="term" value="F:tetrahydrofolylpolyglutamate synthase activity"/>
    <property type="evidence" value="ECO:0007669"/>
    <property type="project" value="InterPro"/>
</dbReference>
<dbReference type="STRING" id="1120996.SAMN02746066_00316"/>
<keyword evidence="5 12" id="KW-0132">Cell division</keyword>